<dbReference type="Proteomes" id="UP000017842">
    <property type="component" value="Unassembled WGS sequence"/>
</dbReference>
<gene>
    <name evidence="2" type="ORF">MGMO_62c00110</name>
</gene>
<proteinExistence type="predicted"/>
<keyword evidence="3" id="KW-1185">Reference proteome</keyword>
<comment type="caution">
    <text evidence="2">The sequence shown here is derived from an EMBL/GenBank/DDBJ whole genome shotgun (WGS) entry which is preliminary data.</text>
</comment>
<protein>
    <submittedName>
        <fullName evidence="2">Uncharacterized protein</fullName>
    </submittedName>
</protein>
<accession>V5C695</accession>
<sequence>MDEEERQRILASTPVGTFALLAAVIGSMVIAWLFLYYGVFIPRGIIN</sequence>
<keyword evidence="1" id="KW-0812">Transmembrane</keyword>
<reference evidence="2 3" key="1">
    <citation type="journal article" date="2013" name="Genome Announc.">
        <title>Draft Genome Sequence of the Methanotrophic Gammaproteobacterium Methyloglobulus morosus DSM 22980 Strain KoM1.</title>
        <authorList>
            <person name="Poehlein A."/>
            <person name="Deutzmann J.S."/>
            <person name="Daniel R."/>
            <person name="Simeonova D.D."/>
        </authorList>
    </citation>
    <scope>NUCLEOTIDE SEQUENCE [LARGE SCALE GENOMIC DNA]</scope>
    <source>
        <strain evidence="2 3">KoM1</strain>
    </source>
</reference>
<keyword evidence="1" id="KW-1133">Transmembrane helix</keyword>
<dbReference type="AlphaFoldDB" id="V5C695"/>
<dbReference type="eggNOG" id="ENOG502ZY18">
    <property type="taxonomic scope" value="Bacteria"/>
</dbReference>
<evidence type="ECO:0000313" key="3">
    <source>
        <dbReference type="Proteomes" id="UP000017842"/>
    </source>
</evidence>
<evidence type="ECO:0000313" key="2">
    <source>
        <dbReference type="EMBL" id="ESS72278.1"/>
    </source>
</evidence>
<keyword evidence="1" id="KW-0472">Membrane</keyword>
<dbReference type="RefSeq" id="WP_023494699.1">
    <property type="nucleotide sequence ID" value="NZ_AYLO01000060.1"/>
</dbReference>
<feature type="transmembrane region" description="Helical" evidence="1">
    <location>
        <begin position="18"/>
        <end position="39"/>
    </location>
</feature>
<evidence type="ECO:0000256" key="1">
    <source>
        <dbReference type="SAM" id="Phobius"/>
    </source>
</evidence>
<dbReference type="PATRIC" id="fig|1116472.3.peg.1937"/>
<name>V5C695_9GAMM</name>
<dbReference type="STRING" id="1116472.MGMO_62c00110"/>
<dbReference type="EMBL" id="AYLO01000060">
    <property type="protein sequence ID" value="ESS72278.1"/>
    <property type="molecule type" value="Genomic_DNA"/>
</dbReference>
<organism evidence="2 3">
    <name type="scientific">Methyloglobulus morosus KoM1</name>
    <dbReference type="NCBI Taxonomy" id="1116472"/>
    <lineage>
        <taxon>Bacteria</taxon>
        <taxon>Pseudomonadati</taxon>
        <taxon>Pseudomonadota</taxon>
        <taxon>Gammaproteobacteria</taxon>
        <taxon>Methylococcales</taxon>
        <taxon>Methylococcaceae</taxon>
        <taxon>Methyloglobulus</taxon>
    </lineage>
</organism>